<organism evidence="1 2">
    <name type="scientific">Vineibacter terrae</name>
    <dbReference type="NCBI Taxonomy" id="2586908"/>
    <lineage>
        <taxon>Bacteria</taxon>
        <taxon>Pseudomonadati</taxon>
        <taxon>Pseudomonadota</taxon>
        <taxon>Alphaproteobacteria</taxon>
        <taxon>Hyphomicrobiales</taxon>
        <taxon>Vineibacter</taxon>
    </lineage>
</organism>
<comment type="caution">
    <text evidence="1">The sequence shown here is derived from an EMBL/GenBank/DDBJ whole genome shotgun (WGS) entry which is preliminary data.</text>
</comment>
<protein>
    <submittedName>
        <fullName evidence="1">Uncharacterized protein</fullName>
    </submittedName>
</protein>
<proteinExistence type="predicted"/>
<dbReference type="EMBL" id="VDUZ01000032">
    <property type="protein sequence ID" value="TXL72575.1"/>
    <property type="molecule type" value="Genomic_DNA"/>
</dbReference>
<dbReference type="Proteomes" id="UP000321638">
    <property type="component" value="Unassembled WGS sequence"/>
</dbReference>
<evidence type="ECO:0000313" key="2">
    <source>
        <dbReference type="Proteomes" id="UP000321638"/>
    </source>
</evidence>
<dbReference type="OrthoDB" id="7450636at2"/>
<evidence type="ECO:0000313" key="1">
    <source>
        <dbReference type="EMBL" id="TXL72575.1"/>
    </source>
</evidence>
<name>A0A5C8PFX9_9HYPH</name>
<dbReference type="AlphaFoldDB" id="A0A5C8PFX9"/>
<accession>A0A5C8PFX9</accession>
<sequence>MSDDRSRPIGELARRGARLRIKCACGRESEFDPAELPLRYALKRLSAVAFRCRACSRRQPASIEVVYPDLRQEAHRTLRRVKTGVRDYYADGTYLSCRCHHCHRTADVVFTVGEIERQLNKVNPTVREAAARLKCPSCYRPVFVSVAQEPRREVRPRDRWAGKILD</sequence>
<reference evidence="1 2" key="1">
    <citation type="submission" date="2019-06" db="EMBL/GenBank/DDBJ databases">
        <title>New taxonomy in bacterial strain CC-CFT640, isolated from vineyard.</title>
        <authorList>
            <person name="Lin S.-Y."/>
            <person name="Tsai C.-F."/>
            <person name="Young C.-C."/>
        </authorList>
    </citation>
    <scope>NUCLEOTIDE SEQUENCE [LARGE SCALE GENOMIC DNA]</scope>
    <source>
        <strain evidence="1 2">CC-CFT640</strain>
    </source>
</reference>
<keyword evidence="2" id="KW-1185">Reference proteome</keyword>
<gene>
    <name evidence="1" type="ORF">FHP25_25090</name>
</gene>
<dbReference type="RefSeq" id="WP_147849734.1">
    <property type="nucleotide sequence ID" value="NZ_VDUZ01000032.1"/>
</dbReference>